<dbReference type="WBParaSite" id="ALUE_0001930101-mRNA-1">
    <property type="protein sequence ID" value="ALUE_0001930101-mRNA-1"/>
    <property type="gene ID" value="ALUE_0001930101"/>
</dbReference>
<evidence type="ECO:0000313" key="1">
    <source>
        <dbReference type="Proteomes" id="UP000036681"/>
    </source>
</evidence>
<proteinExistence type="predicted"/>
<organism evidence="1 2">
    <name type="scientific">Ascaris lumbricoides</name>
    <name type="common">Giant roundworm</name>
    <dbReference type="NCBI Taxonomy" id="6252"/>
    <lineage>
        <taxon>Eukaryota</taxon>
        <taxon>Metazoa</taxon>
        <taxon>Ecdysozoa</taxon>
        <taxon>Nematoda</taxon>
        <taxon>Chromadorea</taxon>
        <taxon>Rhabditida</taxon>
        <taxon>Spirurina</taxon>
        <taxon>Ascaridomorpha</taxon>
        <taxon>Ascaridoidea</taxon>
        <taxon>Ascarididae</taxon>
        <taxon>Ascaris</taxon>
    </lineage>
</organism>
<reference evidence="2" key="1">
    <citation type="submission" date="2017-02" db="UniProtKB">
        <authorList>
            <consortium name="WormBaseParasite"/>
        </authorList>
    </citation>
    <scope>IDENTIFICATION</scope>
</reference>
<dbReference type="Proteomes" id="UP000036681">
    <property type="component" value="Unplaced"/>
</dbReference>
<protein>
    <submittedName>
        <fullName evidence="2">PH domain-containing protein</fullName>
    </submittedName>
</protein>
<sequence>MPQYIIKCPHIRRRWKRWKFLVLFSKCAFPIYEDEINSMRCTEGREGTD</sequence>
<dbReference type="AlphaFoldDB" id="A0A0M3IKM5"/>
<evidence type="ECO:0000313" key="2">
    <source>
        <dbReference type="WBParaSite" id="ALUE_0001930101-mRNA-1"/>
    </source>
</evidence>
<name>A0A0M3IKM5_ASCLU</name>
<keyword evidence="1" id="KW-1185">Reference proteome</keyword>
<accession>A0A0M3IKM5</accession>